<dbReference type="InterPro" id="IPR041588">
    <property type="entry name" value="Integrase_H2C2"/>
</dbReference>
<evidence type="ECO:0000256" key="6">
    <source>
        <dbReference type="ARBA" id="ARBA00022801"/>
    </source>
</evidence>
<feature type="region of interest" description="Disordered" evidence="9">
    <location>
        <begin position="236"/>
        <end position="282"/>
    </location>
</feature>
<dbReference type="Gene3D" id="3.30.420.10">
    <property type="entry name" value="Ribonuclease H-like superfamily/Ribonuclease H"/>
    <property type="match status" value="1"/>
</dbReference>
<dbReference type="PROSITE" id="PS50158">
    <property type="entry name" value="ZF_CCHC"/>
    <property type="match status" value="1"/>
</dbReference>
<dbReference type="FunFam" id="3.30.420.10:FF:000063">
    <property type="entry name" value="Retrovirus-related Pol polyprotein from transposon 297-like Protein"/>
    <property type="match status" value="1"/>
</dbReference>
<evidence type="ECO:0000313" key="12">
    <source>
        <dbReference type="EMBL" id="KAL0840714.1"/>
    </source>
</evidence>
<keyword evidence="8" id="KW-0862">Zinc</keyword>
<dbReference type="PANTHER" id="PTHR37984:SF5">
    <property type="entry name" value="PROTEIN NYNRIN-LIKE"/>
    <property type="match status" value="1"/>
</dbReference>
<keyword evidence="3" id="KW-0548">Nucleotidyltransferase</keyword>
<sequence length="1339" mass="151372">MSSVSGRIGEFDVVNGKWALYCDRLQMHFLVNGTEEKLKIPTLISVIGDEAYELMVNLCSPKKPSEMKYTEVVEIMQSHLQPKSSILSERYKFRQCRQRAGQSVAEFVTELKKLSRHCEFGENLNENMRDQFVCGLLKDEMRLRLFTEDTIEFTKAVNVAINIERAERDAQSVEVDSRQRHPTINQLRAGGACGVCGGNRHSTSDCRFRNYICDRCGERGHLRRICRKEVVNKYETGRGPRTASGGGGRGDSHAGRGARRQQQRARGSGAARAHYTSVREEPEAYSVNQEVSECEDEEVEVMQMSIKEYKPVRMTLLVENRPLVMEIDTGSAISCISRKMYDDTFSRIPLVSSNLVLSFYDGSKVQAAGYIEVNVKYKNVNKVLDLYVIDNGTTCLLGRQWLAELKIDVPKFSLNKIDTEKQNTTNECNKIYSRYKELFDGSLGRFTGGRATLRVRQGATPLFCRARPVPYALRARVDAELDAMLRAGVIEPVDCSDWASPLVIASKADGGIRICADYKVTLNQVLQVDRYPVPKIDDLLSMLKGSKYYSKIDLSQAYNQIELDETRKYTVINTHRGLFMYNRLVYGLSSSPGIFQRIMSNLFKDIQNVVVFLDDILIFGDPSSHLEALKKVLERLSAVGLKIKKEKCNFFAESVKYLGFIINESGISVDTDKVMAIKRMTDPKNVSELRSFLGMVNFYGKFIKNLSYHVDPLYKLLKKNTDWVWGKSEKQAFENIKQMLGNTKTLDHYDESKHLIVTCDASARGVGAVLAQRDAGPAPGCERPVAFASRALTPAEQNYSQIHKEALAIIYAVKKFHQYLFGRSFTLRTDHKPLLSIFNPTAAVPSMTAARLQRWALTLSAYSFNIEYVRTDQNVADALSRMIASYKEIKQEEKEDCPEQTYLHFASEALLLDYKILKTETRKDPLLSRVISYLRDGWPTTLEIKELQPYYNRKNELYVELGCIMWGHRVVIPSNCRDKVLDELHDSHMGVVKTKSIARSYVWWPGIDEAVEGRCRACAVCAATAAAPPAHAPRPWPWPDRPWARLHLDFLGPIGGTTYLVIVDAYSKWIEIVKMDRTTAGSVISKLREIFSRFGIPKQVVSDNGPPFSSEEFEKFLSDNGIQHIFSAPYHPASNGAAESAVKICKKIIKKAIVEKMDIDTALCRSLLVYRNTEHSATGESPAMLLMGRALRMRLDCLRPQRAEVVRAAQERQQRAAGGATRALREGDEVYYRTYTPYQKWARGEVIQRLGETDYTIRGENGRLEHRHVDQIKKYHDCNLSVRYPCLIASDDRSATPLDGPGESAGSLPAGAGPGLSTGERRYPLRVRNKPKRYGIDID</sequence>
<dbReference type="Pfam" id="PF17921">
    <property type="entry name" value="Integrase_H2C2"/>
    <property type="match status" value="1"/>
</dbReference>
<evidence type="ECO:0000256" key="7">
    <source>
        <dbReference type="ARBA" id="ARBA00022918"/>
    </source>
</evidence>
<dbReference type="SUPFAM" id="SSF53098">
    <property type="entry name" value="Ribonuclease H-like"/>
    <property type="match status" value="1"/>
</dbReference>
<dbReference type="GO" id="GO:0016787">
    <property type="term" value="F:hydrolase activity"/>
    <property type="evidence" value="ECO:0007669"/>
    <property type="project" value="UniProtKB-KW"/>
</dbReference>
<keyword evidence="7" id="KW-0695">RNA-directed DNA polymerase</keyword>
<keyword evidence="4" id="KW-0540">Nuclease</keyword>
<name>A0ABD0TBQ5_LOXSC</name>
<dbReference type="EMBL" id="JBEDNZ010000007">
    <property type="protein sequence ID" value="KAL0840714.1"/>
    <property type="molecule type" value="Genomic_DNA"/>
</dbReference>
<keyword evidence="8" id="KW-0863">Zinc-finger</keyword>
<feature type="compositionally biased region" description="Low complexity" evidence="9">
    <location>
        <begin position="1300"/>
        <end position="1317"/>
    </location>
</feature>
<evidence type="ECO:0000256" key="8">
    <source>
        <dbReference type="PROSITE-ProRule" id="PRU00047"/>
    </source>
</evidence>
<comment type="caution">
    <text evidence="12">The sequence shown here is derived from an EMBL/GenBank/DDBJ whole genome shotgun (WGS) entry which is preliminary data.</text>
</comment>
<dbReference type="Pfam" id="PF17917">
    <property type="entry name" value="RT_RNaseH"/>
    <property type="match status" value="1"/>
</dbReference>
<evidence type="ECO:0000313" key="13">
    <source>
        <dbReference type="Proteomes" id="UP001549921"/>
    </source>
</evidence>
<keyword evidence="6" id="KW-0378">Hydrolase</keyword>
<dbReference type="Pfam" id="PF00078">
    <property type="entry name" value="RVT_1"/>
    <property type="match status" value="1"/>
</dbReference>
<dbReference type="GO" id="GO:0003964">
    <property type="term" value="F:RNA-directed DNA polymerase activity"/>
    <property type="evidence" value="ECO:0007669"/>
    <property type="project" value="UniProtKB-KW"/>
</dbReference>
<dbReference type="InterPro" id="IPR036397">
    <property type="entry name" value="RNaseH_sf"/>
</dbReference>
<dbReference type="SUPFAM" id="SSF56672">
    <property type="entry name" value="DNA/RNA polymerases"/>
    <property type="match status" value="1"/>
</dbReference>
<dbReference type="EC" id="2.7.7.49" evidence="1"/>
<protein>
    <recommendedName>
        <fullName evidence="1">RNA-directed DNA polymerase</fullName>
        <ecNumber evidence="1">2.7.7.49</ecNumber>
    </recommendedName>
</protein>
<dbReference type="SMART" id="SM00343">
    <property type="entry name" value="ZnF_C2HC"/>
    <property type="match status" value="2"/>
</dbReference>
<dbReference type="InterPro" id="IPR021109">
    <property type="entry name" value="Peptidase_aspartic_dom_sf"/>
</dbReference>
<evidence type="ECO:0000259" key="11">
    <source>
        <dbReference type="PROSITE" id="PS50994"/>
    </source>
</evidence>
<organism evidence="12 13">
    <name type="scientific">Loxostege sticticalis</name>
    <name type="common">Beet webworm moth</name>
    <dbReference type="NCBI Taxonomy" id="481309"/>
    <lineage>
        <taxon>Eukaryota</taxon>
        <taxon>Metazoa</taxon>
        <taxon>Ecdysozoa</taxon>
        <taxon>Arthropoda</taxon>
        <taxon>Hexapoda</taxon>
        <taxon>Insecta</taxon>
        <taxon>Pterygota</taxon>
        <taxon>Neoptera</taxon>
        <taxon>Endopterygota</taxon>
        <taxon>Lepidoptera</taxon>
        <taxon>Glossata</taxon>
        <taxon>Ditrysia</taxon>
        <taxon>Pyraloidea</taxon>
        <taxon>Crambidae</taxon>
        <taxon>Pyraustinae</taxon>
        <taxon>Loxostege</taxon>
    </lineage>
</organism>
<proteinExistence type="predicted"/>
<dbReference type="GO" id="GO:0004519">
    <property type="term" value="F:endonuclease activity"/>
    <property type="evidence" value="ECO:0007669"/>
    <property type="project" value="UniProtKB-KW"/>
</dbReference>
<dbReference type="InterPro" id="IPR043502">
    <property type="entry name" value="DNA/RNA_pol_sf"/>
</dbReference>
<feature type="compositionally biased region" description="Low complexity" evidence="9">
    <location>
        <begin position="264"/>
        <end position="273"/>
    </location>
</feature>
<feature type="compositionally biased region" description="Basic residues" evidence="9">
    <location>
        <begin position="1324"/>
        <end position="1333"/>
    </location>
</feature>
<dbReference type="Gene3D" id="3.30.70.270">
    <property type="match status" value="2"/>
</dbReference>
<dbReference type="InterPro" id="IPR000477">
    <property type="entry name" value="RT_dom"/>
</dbReference>
<keyword evidence="2" id="KW-0808">Transferase</keyword>
<reference evidence="12 13" key="1">
    <citation type="submission" date="2024-06" db="EMBL/GenBank/DDBJ databases">
        <title>A chromosome-level genome assembly of beet webworm, Loxostege sticticalis.</title>
        <authorList>
            <person name="Zhang Y."/>
        </authorList>
    </citation>
    <scope>NUCLEOTIDE SEQUENCE [LARGE SCALE GENOMIC DNA]</scope>
    <source>
        <strain evidence="12">AQ028</strain>
        <tissue evidence="12">Male pupae</tissue>
    </source>
</reference>
<keyword evidence="5" id="KW-0255">Endonuclease</keyword>
<feature type="domain" description="CCHC-type" evidence="10">
    <location>
        <begin position="213"/>
        <end position="228"/>
    </location>
</feature>
<dbReference type="InterPro" id="IPR041373">
    <property type="entry name" value="RT_RNaseH"/>
</dbReference>
<dbReference type="Gene3D" id="1.10.340.70">
    <property type="match status" value="1"/>
</dbReference>
<dbReference type="InterPro" id="IPR001878">
    <property type="entry name" value="Znf_CCHC"/>
</dbReference>
<dbReference type="PROSITE" id="PS50994">
    <property type="entry name" value="INTEGRASE"/>
    <property type="match status" value="1"/>
</dbReference>
<dbReference type="GO" id="GO:0008270">
    <property type="term" value="F:zinc ion binding"/>
    <property type="evidence" value="ECO:0007669"/>
    <property type="project" value="UniProtKB-KW"/>
</dbReference>
<evidence type="ECO:0000256" key="3">
    <source>
        <dbReference type="ARBA" id="ARBA00022695"/>
    </source>
</evidence>
<dbReference type="InterPro" id="IPR001584">
    <property type="entry name" value="Integrase_cat-core"/>
</dbReference>
<evidence type="ECO:0000256" key="9">
    <source>
        <dbReference type="SAM" id="MobiDB-lite"/>
    </source>
</evidence>
<evidence type="ECO:0000256" key="4">
    <source>
        <dbReference type="ARBA" id="ARBA00022722"/>
    </source>
</evidence>
<evidence type="ECO:0000259" key="10">
    <source>
        <dbReference type="PROSITE" id="PS50158"/>
    </source>
</evidence>
<feature type="domain" description="Integrase catalytic" evidence="11">
    <location>
        <begin position="1038"/>
        <end position="1190"/>
    </location>
</feature>
<evidence type="ECO:0000256" key="1">
    <source>
        <dbReference type="ARBA" id="ARBA00012493"/>
    </source>
</evidence>
<dbReference type="FunFam" id="3.30.70.270:FF:000020">
    <property type="entry name" value="Transposon Tf2-6 polyprotein-like Protein"/>
    <property type="match status" value="1"/>
</dbReference>
<dbReference type="FunFam" id="1.10.340.70:FF:000003">
    <property type="entry name" value="Protein CBG25708"/>
    <property type="match status" value="1"/>
</dbReference>
<feature type="region of interest" description="Disordered" evidence="9">
    <location>
        <begin position="1295"/>
        <end position="1339"/>
    </location>
</feature>
<dbReference type="CDD" id="cd01647">
    <property type="entry name" value="RT_LTR"/>
    <property type="match status" value="1"/>
</dbReference>
<dbReference type="SUPFAM" id="SSF50630">
    <property type="entry name" value="Acid proteases"/>
    <property type="match status" value="1"/>
</dbReference>
<dbReference type="InterPro" id="IPR050951">
    <property type="entry name" value="Retrovirus_Pol_polyprotein"/>
</dbReference>
<dbReference type="InterPro" id="IPR012337">
    <property type="entry name" value="RNaseH-like_sf"/>
</dbReference>
<dbReference type="GO" id="GO:0042575">
    <property type="term" value="C:DNA polymerase complex"/>
    <property type="evidence" value="ECO:0007669"/>
    <property type="project" value="UniProtKB-ARBA"/>
</dbReference>
<dbReference type="Gene3D" id="2.40.70.10">
    <property type="entry name" value="Acid Proteases"/>
    <property type="match status" value="1"/>
</dbReference>
<accession>A0ABD0TBQ5</accession>
<gene>
    <name evidence="12" type="ORF">ABMA28_015902</name>
</gene>
<dbReference type="Proteomes" id="UP001549921">
    <property type="component" value="Unassembled WGS sequence"/>
</dbReference>
<dbReference type="Gene3D" id="3.10.10.10">
    <property type="entry name" value="HIV Type 1 Reverse Transcriptase, subunit A, domain 1"/>
    <property type="match status" value="1"/>
</dbReference>
<dbReference type="PANTHER" id="PTHR37984">
    <property type="entry name" value="PROTEIN CBG26694"/>
    <property type="match status" value="1"/>
</dbReference>
<dbReference type="Pfam" id="PF00665">
    <property type="entry name" value="rve"/>
    <property type="match status" value="1"/>
</dbReference>
<dbReference type="CDD" id="cd09274">
    <property type="entry name" value="RNase_HI_RT_Ty3"/>
    <property type="match status" value="1"/>
</dbReference>
<evidence type="ECO:0000256" key="5">
    <source>
        <dbReference type="ARBA" id="ARBA00022759"/>
    </source>
</evidence>
<dbReference type="InterPro" id="IPR043128">
    <property type="entry name" value="Rev_trsase/Diguanyl_cyclase"/>
</dbReference>
<evidence type="ECO:0000256" key="2">
    <source>
        <dbReference type="ARBA" id="ARBA00022679"/>
    </source>
</evidence>
<keyword evidence="8" id="KW-0479">Metal-binding</keyword>